<comment type="catalytic activity">
    <reaction evidence="4">
        <text>a ribonucleoside 5'-triphosphate + H2O = a ribonucleoside 5'-diphosphate + phosphate + H(+)</text>
        <dbReference type="Rhea" id="RHEA:23680"/>
        <dbReference type="ChEBI" id="CHEBI:15377"/>
        <dbReference type="ChEBI" id="CHEBI:15378"/>
        <dbReference type="ChEBI" id="CHEBI:43474"/>
        <dbReference type="ChEBI" id="CHEBI:57930"/>
        <dbReference type="ChEBI" id="CHEBI:61557"/>
        <dbReference type="EC" id="3.6.1.15"/>
    </reaction>
</comment>
<accession>A0A9E7MZ21</accession>
<keyword evidence="3 4" id="KW-0067">ATP-binding</keyword>
<dbReference type="GO" id="GO:0005524">
    <property type="term" value="F:ATP binding"/>
    <property type="evidence" value="ECO:0007669"/>
    <property type="project" value="UniProtKB-UniRule"/>
</dbReference>
<feature type="domain" description="AAA+ ATPase" evidence="5">
    <location>
        <begin position="2"/>
        <end position="168"/>
    </location>
</feature>
<protein>
    <recommendedName>
        <fullName evidence="4">Nucleoside-triphosphatase NF865_04635</fullName>
        <shortName evidence="4">NTPase</shortName>
        <ecNumber evidence="4">3.6.1.15</ecNumber>
    </recommendedName>
    <alternativeName>
        <fullName evidence="4">Nucleoside triphosphate phosphohydrolase</fullName>
    </alternativeName>
</protein>
<comment type="similarity">
    <text evidence="4">Belongs to the THEP1 NTPase family.</text>
</comment>
<comment type="function">
    <text evidence="4">Has nucleotide phosphatase activity towards ATP, GTP, CTP, TTP and UTP. May hydrolyze nucleoside diphosphates with lower efficiency.</text>
</comment>
<dbReference type="EMBL" id="CP099582">
    <property type="protein sequence ID" value="USS41464.1"/>
    <property type="molecule type" value="Genomic_DNA"/>
</dbReference>
<evidence type="ECO:0000313" key="6">
    <source>
        <dbReference type="EMBL" id="USS41464.1"/>
    </source>
</evidence>
<dbReference type="InterPro" id="IPR004948">
    <property type="entry name" value="Nuc-triphosphatase_THEP1"/>
</dbReference>
<dbReference type="SUPFAM" id="SSF52540">
    <property type="entry name" value="P-loop containing nucleoside triphosphate hydrolases"/>
    <property type="match status" value="1"/>
</dbReference>
<dbReference type="KEGG" id="tagg:NF865_04635"/>
<dbReference type="Proteomes" id="UP001055732">
    <property type="component" value="Chromosome"/>
</dbReference>
<dbReference type="GO" id="GO:0017111">
    <property type="term" value="F:ribonucleoside triphosphate phosphatase activity"/>
    <property type="evidence" value="ECO:0007669"/>
    <property type="project" value="UniProtKB-UniRule"/>
</dbReference>
<keyword evidence="2 4" id="KW-0378">Hydrolase</keyword>
<evidence type="ECO:0000256" key="2">
    <source>
        <dbReference type="ARBA" id="ARBA00022801"/>
    </source>
</evidence>
<dbReference type="InterPro" id="IPR027417">
    <property type="entry name" value="P-loop_NTPase"/>
</dbReference>
<dbReference type="HAMAP" id="MF_00796">
    <property type="entry name" value="NTPase_1"/>
    <property type="match status" value="1"/>
</dbReference>
<dbReference type="RefSeq" id="WP_253305404.1">
    <property type="nucleotide sequence ID" value="NZ_CP099582.1"/>
</dbReference>
<dbReference type="Gene3D" id="3.40.50.300">
    <property type="entry name" value="P-loop containing nucleotide triphosphate hydrolases"/>
    <property type="match status" value="1"/>
</dbReference>
<dbReference type="PANTHER" id="PTHR43146:SF1">
    <property type="entry name" value="CANCER-RELATED NUCLEOSIDE-TRIPHOSPHATASE"/>
    <property type="match status" value="1"/>
</dbReference>
<sequence>MSLMKIFVTGLPGVGKTTLVLRVVKELKTHNLKICGFITQEVREKGRRVGFKIKALDTGEEGILAWVGSGYPRVGKYVVNLDDLNNVGVSAIRRALKNADVIVIDEIGAMEYKSKEFAEAVEEAIKSEKPLLATVHRKYAERFKNFGTLYTLTPDNRETIRQEILKSLKTALKL</sequence>
<dbReference type="SMART" id="SM00382">
    <property type="entry name" value="AAA"/>
    <property type="match status" value="1"/>
</dbReference>
<reference evidence="6" key="1">
    <citation type="journal article" date="1998" name="Int. J. Syst. Bacteriol. 48 Pt">
        <title>Thermococcus guaymasensis sp. nov. and Thermococcus aggregans sp. nov., two novel thermophilic archaea isolated from the Guaymas Basin hydrothermal vent site.</title>
        <authorList>
            <person name="Canganella F."/>
            <person name="Jones W.J."/>
            <person name="Gambacorta A."/>
            <person name="Antranikian G."/>
        </authorList>
    </citation>
    <scope>NUCLEOTIDE SEQUENCE</scope>
    <source>
        <strain evidence="6">TY</strain>
    </source>
</reference>
<feature type="binding site" evidence="4">
    <location>
        <begin position="101"/>
        <end position="108"/>
    </location>
    <ligand>
        <name>ATP</name>
        <dbReference type="ChEBI" id="CHEBI:30616"/>
    </ligand>
</feature>
<evidence type="ECO:0000256" key="3">
    <source>
        <dbReference type="ARBA" id="ARBA00022840"/>
    </source>
</evidence>
<dbReference type="InterPro" id="IPR003593">
    <property type="entry name" value="AAA+_ATPase"/>
</dbReference>
<name>A0A9E7MZ21_THEAG</name>
<dbReference type="EC" id="3.6.1.15" evidence="4"/>
<dbReference type="CDD" id="cd19482">
    <property type="entry name" value="RecA-like_Thep1"/>
    <property type="match status" value="1"/>
</dbReference>
<evidence type="ECO:0000259" key="5">
    <source>
        <dbReference type="SMART" id="SM00382"/>
    </source>
</evidence>
<gene>
    <name evidence="6" type="ORF">NF865_04635</name>
</gene>
<dbReference type="NCBIfam" id="NF010248">
    <property type="entry name" value="PRK13695.1"/>
    <property type="match status" value="1"/>
</dbReference>
<dbReference type="AlphaFoldDB" id="A0A9E7MZ21"/>
<evidence type="ECO:0000256" key="4">
    <source>
        <dbReference type="HAMAP-Rule" id="MF_00796"/>
    </source>
</evidence>
<evidence type="ECO:0000256" key="1">
    <source>
        <dbReference type="ARBA" id="ARBA00022741"/>
    </source>
</evidence>
<dbReference type="Pfam" id="PF03266">
    <property type="entry name" value="NTPase_1"/>
    <property type="match status" value="1"/>
</dbReference>
<feature type="binding site" evidence="4">
    <location>
        <begin position="10"/>
        <end position="17"/>
    </location>
    <ligand>
        <name>ATP</name>
        <dbReference type="ChEBI" id="CHEBI:30616"/>
    </ligand>
</feature>
<keyword evidence="1 4" id="KW-0547">Nucleotide-binding</keyword>
<keyword evidence="7" id="KW-1185">Reference proteome</keyword>
<organism evidence="6 7">
    <name type="scientific">Thermococcus aggregans</name>
    <dbReference type="NCBI Taxonomy" id="110163"/>
    <lineage>
        <taxon>Archaea</taxon>
        <taxon>Methanobacteriati</taxon>
        <taxon>Methanobacteriota</taxon>
        <taxon>Thermococci</taxon>
        <taxon>Thermococcales</taxon>
        <taxon>Thermococcaceae</taxon>
        <taxon>Thermococcus</taxon>
    </lineage>
</organism>
<dbReference type="PANTHER" id="PTHR43146">
    <property type="entry name" value="CANCER-RELATED NUCLEOSIDE-TRIPHOSPHATASE"/>
    <property type="match status" value="1"/>
</dbReference>
<proteinExistence type="inferred from homology"/>
<evidence type="ECO:0000313" key="7">
    <source>
        <dbReference type="Proteomes" id="UP001055732"/>
    </source>
</evidence>
<reference evidence="6" key="2">
    <citation type="submission" date="2022-06" db="EMBL/GenBank/DDBJ databases">
        <authorList>
            <person name="Park Y.-J."/>
        </authorList>
    </citation>
    <scope>NUCLEOTIDE SEQUENCE</scope>
    <source>
        <strain evidence="6">TY</strain>
    </source>
</reference>